<protein>
    <submittedName>
        <fullName evidence="7">Aldo/keto reductase</fullName>
    </submittedName>
</protein>
<dbReference type="STRING" id="1333845.SAMN04487895_10530"/>
<evidence type="ECO:0000313" key="7">
    <source>
        <dbReference type="EMBL" id="SEO11229.1"/>
    </source>
</evidence>
<evidence type="ECO:0000256" key="2">
    <source>
        <dbReference type="PIRSR" id="PIRSR000097-2"/>
    </source>
</evidence>
<name>A0A1H8M1N7_9BACL</name>
<feature type="domain" description="NADP-dependent oxidoreductase" evidence="5">
    <location>
        <begin position="32"/>
        <end position="286"/>
    </location>
</feature>
<evidence type="ECO:0000259" key="5">
    <source>
        <dbReference type="Pfam" id="PF00248"/>
    </source>
</evidence>
<dbReference type="InterPro" id="IPR023210">
    <property type="entry name" value="NADP_OxRdtase_dom"/>
</dbReference>
<feature type="binding site" evidence="2">
    <location>
        <position position="129"/>
    </location>
    <ligand>
        <name>substrate</name>
    </ligand>
</feature>
<dbReference type="AlphaFoldDB" id="A0A1H8M1N7"/>
<evidence type="ECO:0000313" key="8">
    <source>
        <dbReference type="Proteomes" id="UP000198809"/>
    </source>
</evidence>
<dbReference type="PANTHER" id="PTHR43638">
    <property type="entry name" value="OXIDOREDUCTASE, ALDO/KETO REDUCTASE FAMILY PROTEIN"/>
    <property type="match status" value="1"/>
</dbReference>
<dbReference type="Proteomes" id="UP000198809">
    <property type="component" value="Unassembled WGS sequence"/>
</dbReference>
<evidence type="ECO:0000313" key="6">
    <source>
        <dbReference type="EMBL" id="QWU17637.1"/>
    </source>
</evidence>
<evidence type="ECO:0000256" key="3">
    <source>
        <dbReference type="PIRSR" id="PIRSR000097-3"/>
    </source>
</evidence>
<dbReference type="Gene3D" id="3.20.20.100">
    <property type="entry name" value="NADP-dependent oxidoreductase domain"/>
    <property type="match status" value="1"/>
</dbReference>
<feature type="region of interest" description="Disordered" evidence="4">
    <location>
        <begin position="1"/>
        <end position="26"/>
    </location>
</feature>
<dbReference type="EMBL" id="FODH01000005">
    <property type="protein sequence ID" value="SEO11229.1"/>
    <property type="molecule type" value="Genomic_DNA"/>
</dbReference>
<dbReference type="RefSeq" id="WP_036602926.1">
    <property type="nucleotide sequence ID" value="NZ_CP076607.1"/>
</dbReference>
<evidence type="ECO:0000256" key="1">
    <source>
        <dbReference type="PIRSR" id="PIRSR000097-1"/>
    </source>
</evidence>
<accession>A0A1H8M1N7</accession>
<feature type="site" description="Lowers pKa of active site Tyr" evidence="3">
    <location>
        <position position="96"/>
    </location>
</feature>
<dbReference type="EMBL" id="CP076607">
    <property type="protein sequence ID" value="QWU17637.1"/>
    <property type="molecule type" value="Genomic_DNA"/>
</dbReference>
<feature type="compositionally biased region" description="Polar residues" evidence="4">
    <location>
        <begin position="1"/>
        <end position="20"/>
    </location>
</feature>
<dbReference type="Pfam" id="PF00248">
    <property type="entry name" value="Aldo_ket_red"/>
    <property type="match status" value="1"/>
</dbReference>
<evidence type="ECO:0000256" key="4">
    <source>
        <dbReference type="SAM" id="MobiDB-lite"/>
    </source>
</evidence>
<dbReference type="InterPro" id="IPR020471">
    <property type="entry name" value="AKR"/>
</dbReference>
<dbReference type="PANTHER" id="PTHR43638:SF3">
    <property type="entry name" value="ALDEHYDE REDUCTASE"/>
    <property type="match status" value="1"/>
</dbReference>
<feature type="active site" description="Proton donor" evidence="1">
    <location>
        <position position="71"/>
    </location>
</feature>
<dbReference type="InterPro" id="IPR036812">
    <property type="entry name" value="NAD(P)_OxRdtase_dom_sf"/>
</dbReference>
<dbReference type="Proteomes" id="UP000683429">
    <property type="component" value="Chromosome"/>
</dbReference>
<reference evidence="7 8" key="1">
    <citation type="submission" date="2016-10" db="EMBL/GenBank/DDBJ databases">
        <authorList>
            <person name="de Groot N.N."/>
        </authorList>
    </citation>
    <scope>NUCLEOTIDE SEQUENCE [LARGE SCALE GENOMIC DNA]</scope>
    <source>
        <strain evidence="7 8">CGMCC 1.10238</strain>
    </source>
</reference>
<proteinExistence type="predicted"/>
<dbReference type="GO" id="GO:0016491">
    <property type="term" value="F:oxidoreductase activity"/>
    <property type="evidence" value="ECO:0007669"/>
    <property type="project" value="InterPro"/>
</dbReference>
<dbReference type="PRINTS" id="PR00069">
    <property type="entry name" value="ALDKETRDTASE"/>
</dbReference>
<evidence type="ECO:0000313" key="9">
    <source>
        <dbReference type="Proteomes" id="UP000683429"/>
    </source>
</evidence>
<dbReference type="SUPFAM" id="SSF51430">
    <property type="entry name" value="NAD(P)-linked oxidoreductase"/>
    <property type="match status" value="1"/>
</dbReference>
<organism evidence="7 8">
    <name type="scientific">Paenibacillus sophorae</name>
    <dbReference type="NCBI Taxonomy" id="1333845"/>
    <lineage>
        <taxon>Bacteria</taxon>
        <taxon>Bacillati</taxon>
        <taxon>Bacillota</taxon>
        <taxon>Bacilli</taxon>
        <taxon>Bacillales</taxon>
        <taxon>Paenibacillaceae</taxon>
        <taxon>Paenibacillus</taxon>
    </lineage>
</organism>
<dbReference type="OrthoDB" id="9773828at2"/>
<dbReference type="CDD" id="cd19138">
    <property type="entry name" value="AKR_YeaE"/>
    <property type="match status" value="1"/>
</dbReference>
<gene>
    <name evidence="6" type="ORF">KP014_11140</name>
    <name evidence="7" type="ORF">SAMN04487895_10530</name>
</gene>
<dbReference type="PIRSF" id="PIRSF000097">
    <property type="entry name" value="AKR"/>
    <property type="match status" value="1"/>
</dbReference>
<sequence length="300" mass="33319">MTNSVNEASKTEIEQANTRSRIALPDGAAVPRIGQGTWNIGEDASRRSEEVEALRLGVGLGMNLIDTAEMYGEGRSETLVGEAMQGIRDKVFLVSKVYPHNAGLKRIVKSCEDSLNRLRTDCLDLYLLHWRGSVPLEETVEGMERLVQQGKIARWGVSNFDTDDMEELFRLARGTHCVTNQVLYHLGSRGIEFDLLPWQRERQMPLMAYSPLAQAGALRKGLVQNEAVREIAAAHGASPLQVLLAWCIREGDVIAIPKAASREHVLQNAAAALIDLSEEELRLLDKAFPEPVRKMPLDII</sequence>
<keyword evidence="9" id="KW-1185">Reference proteome</keyword>
<reference evidence="6 9" key="2">
    <citation type="submission" date="2021-06" db="EMBL/GenBank/DDBJ databases">
        <title>Whole genome sequence of Paenibacillus sophorae DSM23020 for comparative genomics.</title>
        <authorList>
            <person name="Kim M.-J."/>
            <person name="Lee G."/>
            <person name="Shin J.-H."/>
        </authorList>
    </citation>
    <scope>NUCLEOTIDE SEQUENCE [LARGE SCALE GENOMIC DNA]</scope>
    <source>
        <strain evidence="6 9">DSM 23020</strain>
    </source>
</reference>